<reference evidence="3" key="1">
    <citation type="submission" date="2016-11" db="EMBL/GenBank/DDBJ databases">
        <title>Actinomyces gypaetusis sp. nov. isolated from Gypaetus barbatus in Qinghai Tibet Plateau China.</title>
        <authorList>
            <person name="Meng X."/>
        </authorList>
    </citation>
    <scope>NUCLEOTIDE SEQUENCE [LARGE SCALE GENOMIC DNA]</scope>
    <source>
        <strain evidence="3">DSM 15383</strain>
    </source>
</reference>
<evidence type="ECO:0000256" key="1">
    <source>
        <dbReference type="SAM" id="Phobius"/>
    </source>
</evidence>
<feature type="transmembrane region" description="Helical" evidence="1">
    <location>
        <begin position="421"/>
        <end position="439"/>
    </location>
</feature>
<dbReference type="AlphaFoldDB" id="A0A1Q5PNZ1"/>
<organism evidence="2 3">
    <name type="scientific">Boudabousia marimammalium</name>
    <dbReference type="NCBI Taxonomy" id="156892"/>
    <lineage>
        <taxon>Bacteria</taxon>
        <taxon>Bacillati</taxon>
        <taxon>Actinomycetota</taxon>
        <taxon>Actinomycetes</taxon>
        <taxon>Actinomycetales</taxon>
        <taxon>Actinomycetaceae</taxon>
        <taxon>Boudabousia</taxon>
    </lineage>
</organism>
<dbReference type="OrthoDB" id="177147at2"/>
<sequence>MAGQKVIVSVLAETKQFKRAMGNLGKQSGLSGLAARGKKAAHQLKIGATVVAAAVAGTTAALIHAGEEAGTSNTRIKNITESMNLFAGRTDAVANRLVKYADAQARAYGVDQNVIKQTQAKLLTFGELAKTADKVGGNFDRATQAAIDLAAAGFGTAEANAVQLGKALNDPVKGLASLSKSGVTFTEQEKQRIATLVESNKMGEAQSLVLAAIEKQVGGTAKATANWTDRIKVMGSQMVEYFGLKTMPLLDYLGPKFEELIPKVQAFIDNAILRLQPAWESFSTWMTSTGLPALQAAGAWIKTNLSPVVKELADFLQGTLLPALKDFGTFIATSVVPTVADFTKLLIDNRETIKKLAIPVIAIVAAWKAYKTALAAVAVAQAGYALIMGKASTLMTIWNGVTKAAAIAQHLLNVALTANPIGLVIAAIAALVAGFVLLYNNSETVRNGVQAAWAGMKAAAEVVVNFYQTYVAPVLSKVWAGIKTVVSTYINVVLVVIRTVLNMIKAVWNGDWAQVGRILTAAWNAFKYAAASGLQGIVGVVRQLPSKIMSGIGNIGNLLYGVGKSVIQGFINGIKNMFGYVRSTLGKLTDMLPSWKGPADKDKRLLTPAGEMIMKSLVAGFTKTSPQVKQALNRLTQDIADYSGPMLKAQLQLEPTALHRNAHSRLNSPKNVTYNITVTTWRADAQTGQEIVRAIKAYEKVGGR</sequence>
<comment type="caution">
    <text evidence="2">The sequence shown here is derived from an EMBL/GenBank/DDBJ whole genome shotgun (WGS) entry which is preliminary data.</text>
</comment>
<evidence type="ECO:0000313" key="2">
    <source>
        <dbReference type="EMBL" id="OKL49294.1"/>
    </source>
</evidence>
<gene>
    <name evidence="2" type="ORF">BM477_04745</name>
</gene>
<dbReference type="EMBL" id="MPDM01000004">
    <property type="protein sequence ID" value="OKL49294.1"/>
    <property type="molecule type" value="Genomic_DNA"/>
</dbReference>
<accession>A0A1Q5PNZ1</accession>
<keyword evidence="1" id="KW-0472">Membrane</keyword>
<keyword evidence="1" id="KW-0812">Transmembrane</keyword>
<keyword evidence="1" id="KW-1133">Transmembrane helix</keyword>
<proteinExistence type="predicted"/>
<dbReference type="RefSeq" id="WP_075361534.1">
    <property type="nucleotide sequence ID" value="NZ_MPDM01000004.1"/>
</dbReference>
<evidence type="ECO:0000313" key="3">
    <source>
        <dbReference type="Proteomes" id="UP000186465"/>
    </source>
</evidence>
<evidence type="ECO:0008006" key="4">
    <source>
        <dbReference type="Google" id="ProtNLM"/>
    </source>
</evidence>
<name>A0A1Q5PNZ1_9ACTO</name>
<dbReference type="STRING" id="156892.BM477_04745"/>
<keyword evidence="3" id="KW-1185">Reference proteome</keyword>
<dbReference type="Proteomes" id="UP000186465">
    <property type="component" value="Unassembled WGS sequence"/>
</dbReference>
<protein>
    <recommendedName>
        <fullName evidence="4">Bacteriophage tail tape measure N-terminal domain-containing protein</fullName>
    </recommendedName>
</protein>